<organism evidence="8 9">
    <name type="scientific">Mycoplasmopsis synoviae</name>
    <name type="common">Mycoplasma synoviae</name>
    <dbReference type="NCBI Taxonomy" id="2109"/>
    <lineage>
        <taxon>Bacteria</taxon>
        <taxon>Bacillati</taxon>
        <taxon>Mycoplasmatota</taxon>
        <taxon>Mycoplasmoidales</taxon>
        <taxon>Metamycoplasmataceae</taxon>
        <taxon>Mycoplasmopsis</taxon>
    </lineage>
</organism>
<feature type="domain" description="ABC transmembrane type-1" evidence="7">
    <location>
        <begin position="1"/>
        <end position="137"/>
    </location>
</feature>
<dbReference type="GO" id="GO:0005524">
    <property type="term" value="F:ATP binding"/>
    <property type="evidence" value="ECO:0007669"/>
    <property type="project" value="InterPro"/>
</dbReference>
<dbReference type="Proteomes" id="UP000259328">
    <property type="component" value="Chromosome"/>
</dbReference>
<dbReference type="PROSITE" id="PS50929">
    <property type="entry name" value="ABC_TM1F"/>
    <property type="match status" value="1"/>
</dbReference>
<comment type="similarity">
    <text evidence="2">Belongs to the ABC transporter superfamily.</text>
</comment>
<dbReference type="Gene3D" id="1.20.1560.10">
    <property type="entry name" value="ABC transporter type 1, transmembrane domain"/>
    <property type="match status" value="1"/>
</dbReference>
<evidence type="ECO:0000256" key="6">
    <source>
        <dbReference type="SAM" id="Phobius"/>
    </source>
</evidence>
<keyword evidence="5 6" id="KW-0472">Membrane</keyword>
<reference evidence="9" key="1">
    <citation type="submission" date="2018-06" db="EMBL/GenBank/DDBJ databases">
        <authorList>
            <consortium name="Pathogen Informatics"/>
        </authorList>
    </citation>
    <scope>NUCLEOTIDE SEQUENCE [LARGE SCALE GENOMIC DNA]</scope>
    <source>
        <strain evidence="9">NCTC10124</strain>
    </source>
</reference>
<name>A0A3B0P8U0_MYCSY</name>
<dbReference type="GO" id="GO:0140359">
    <property type="term" value="F:ABC-type transporter activity"/>
    <property type="evidence" value="ECO:0007669"/>
    <property type="project" value="InterPro"/>
</dbReference>
<evidence type="ECO:0000259" key="7">
    <source>
        <dbReference type="PROSITE" id="PS50929"/>
    </source>
</evidence>
<sequence>MLISGFFTFHSSKNFIKKQNYINKSTGFAEEYFSGIREVKIFSQEKNVIQNYQKINTELRSADRKATTYSNLLFPIAINIANFAFILIAILGAFMILDKNFPISVKGLTLGVVISSAQAARGISRPITDVFQQINLW</sequence>
<evidence type="ECO:0000256" key="3">
    <source>
        <dbReference type="ARBA" id="ARBA00022692"/>
    </source>
</evidence>
<dbReference type="Pfam" id="PF00664">
    <property type="entry name" value="ABC_membrane"/>
    <property type="match status" value="1"/>
</dbReference>
<gene>
    <name evidence="8" type="ORF">NCTC10124_01122</name>
</gene>
<accession>A0A3B0P8U0</accession>
<feature type="non-terminal residue" evidence="8">
    <location>
        <position position="137"/>
    </location>
</feature>
<feature type="transmembrane region" description="Helical" evidence="6">
    <location>
        <begin position="72"/>
        <end position="97"/>
    </location>
</feature>
<keyword evidence="3 6" id="KW-0812">Transmembrane</keyword>
<evidence type="ECO:0000313" key="9">
    <source>
        <dbReference type="Proteomes" id="UP000259328"/>
    </source>
</evidence>
<dbReference type="GO" id="GO:0005886">
    <property type="term" value="C:plasma membrane"/>
    <property type="evidence" value="ECO:0007669"/>
    <property type="project" value="UniProtKB-SubCell"/>
</dbReference>
<evidence type="ECO:0000256" key="2">
    <source>
        <dbReference type="ARBA" id="ARBA00005417"/>
    </source>
</evidence>
<dbReference type="SUPFAM" id="SSF90123">
    <property type="entry name" value="ABC transporter transmembrane region"/>
    <property type="match status" value="1"/>
</dbReference>
<dbReference type="InterPro" id="IPR036640">
    <property type="entry name" value="ABC1_TM_sf"/>
</dbReference>
<protein>
    <submittedName>
        <fullName evidence="8">ABC-type bacteriocin/lantibiotic exporters, contain an N-terminal double-glycine peptidase domain</fullName>
    </submittedName>
</protein>
<dbReference type="EMBL" id="LS991953">
    <property type="protein sequence ID" value="SYV93382.1"/>
    <property type="molecule type" value="Genomic_DNA"/>
</dbReference>
<evidence type="ECO:0000313" key="8">
    <source>
        <dbReference type="EMBL" id="SYV93382.1"/>
    </source>
</evidence>
<proteinExistence type="inferred from homology"/>
<keyword evidence="4 6" id="KW-1133">Transmembrane helix</keyword>
<comment type="subcellular location">
    <subcellularLocation>
        <location evidence="1">Cell membrane</location>
        <topology evidence="1">Multi-pass membrane protein</topology>
    </subcellularLocation>
</comment>
<evidence type="ECO:0000256" key="5">
    <source>
        <dbReference type="ARBA" id="ARBA00023136"/>
    </source>
</evidence>
<dbReference type="InterPro" id="IPR011527">
    <property type="entry name" value="ABC1_TM_dom"/>
</dbReference>
<evidence type="ECO:0000256" key="4">
    <source>
        <dbReference type="ARBA" id="ARBA00022989"/>
    </source>
</evidence>
<evidence type="ECO:0000256" key="1">
    <source>
        <dbReference type="ARBA" id="ARBA00004651"/>
    </source>
</evidence>
<dbReference type="AlphaFoldDB" id="A0A3B0P8U0"/>